<dbReference type="EMBL" id="RZUH01000014">
    <property type="protein sequence ID" value="KAA8825700.1"/>
    <property type="molecule type" value="Genomic_DNA"/>
</dbReference>
<reference evidence="2 3" key="1">
    <citation type="journal article" date="2019" name="Syst. Appl. Microbiol.">
        <title>Characterization of Bifidobacterium species in feaces of the Egyptian fruit bat: Description of B. vespertilionis sp. nov. and B. rousetti sp. nov.</title>
        <authorList>
            <person name="Modesto M."/>
            <person name="Satti M."/>
            <person name="Watanabe K."/>
            <person name="Puglisi E."/>
            <person name="Morelli L."/>
            <person name="Huang C.-H."/>
            <person name="Liou J.-S."/>
            <person name="Miyashita M."/>
            <person name="Tamura T."/>
            <person name="Saito S."/>
            <person name="Mori K."/>
            <person name="Huang L."/>
            <person name="Sciavilla P."/>
            <person name="Sandri C."/>
            <person name="Spiezio C."/>
            <person name="Vitali F."/>
            <person name="Cavalieri D."/>
            <person name="Perpetuini G."/>
            <person name="Tofalo R."/>
            <person name="Bonetti A."/>
            <person name="Arita M."/>
            <person name="Mattarelli P."/>
        </authorList>
    </citation>
    <scope>NUCLEOTIDE SEQUENCE [LARGE SCALE GENOMIC DNA]</scope>
    <source>
        <strain evidence="2 3">RST17</strain>
    </source>
</reference>
<sequence length="66" mass="7343">MDRDDPLYVPPERRLTLTVEAAAAVAGLPVKQVRAAVDRGDLQHFTLGSTTARIRRSDLEQWVSIL</sequence>
<dbReference type="AlphaFoldDB" id="A0A5M9ZG86"/>
<dbReference type="InterPro" id="IPR010093">
    <property type="entry name" value="SinI_DNA-bd"/>
</dbReference>
<protein>
    <submittedName>
        <fullName evidence="2">DNA-binding protein</fullName>
    </submittedName>
</protein>
<evidence type="ECO:0000313" key="2">
    <source>
        <dbReference type="EMBL" id="KAA8825700.1"/>
    </source>
</evidence>
<organism evidence="2 3">
    <name type="scientific">Bifidobacterium myosotis</name>
    <dbReference type="NCBI Taxonomy" id="1630166"/>
    <lineage>
        <taxon>Bacteria</taxon>
        <taxon>Bacillati</taxon>
        <taxon>Actinomycetota</taxon>
        <taxon>Actinomycetes</taxon>
        <taxon>Bifidobacteriales</taxon>
        <taxon>Bifidobacteriaceae</taxon>
        <taxon>Bifidobacterium</taxon>
    </lineage>
</organism>
<keyword evidence="2" id="KW-0238">DNA-binding</keyword>
<accession>A0A5M9ZG86</accession>
<dbReference type="NCBIfam" id="TIGR01764">
    <property type="entry name" value="excise"/>
    <property type="match status" value="1"/>
</dbReference>
<evidence type="ECO:0000259" key="1">
    <source>
        <dbReference type="Pfam" id="PF12728"/>
    </source>
</evidence>
<proteinExistence type="predicted"/>
<dbReference type="InterPro" id="IPR041657">
    <property type="entry name" value="HTH_17"/>
</dbReference>
<dbReference type="GO" id="GO:0003677">
    <property type="term" value="F:DNA binding"/>
    <property type="evidence" value="ECO:0007669"/>
    <property type="project" value="UniProtKB-KW"/>
</dbReference>
<gene>
    <name evidence="2" type="ORF">EMO91_11920</name>
</gene>
<feature type="domain" description="Helix-turn-helix" evidence="1">
    <location>
        <begin position="17"/>
        <end position="63"/>
    </location>
</feature>
<dbReference type="Proteomes" id="UP000410049">
    <property type="component" value="Unassembled WGS sequence"/>
</dbReference>
<evidence type="ECO:0000313" key="3">
    <source>
        <dbReference type="Proteomes" id="UP000410049"/>
    </source>
</evidence>
<comment type="caution">
    <text evidence="2">The sequence shown here is derived from an EMBL/GenBank/DDBJ whole genome shotgun (WGS) entry which is preliminary data.</text>
</comment>
<name>A0A5M9ZG86_9BIFI</name>
<dbReference type="Pfam" id="PF12728">
    <property type="entry name" value="HTH_17"/>
    <property type="match status" value="1"/>
</dbReference>